<name>H8FUJ0_MAGML</name>
<comment type="caution">
    <text evidence="1">The sequence shown here is derived from an EMBL/GenBank/DDBJ whole genome shotgun (WGS) entry which is preliminary data.</text>
</comment>
<reference evidence="1 2" key="1">
    <citation type="journal article" date="2012" name="J. Bacteriol.">
        <title>Draft Genome Sequence of the Purple Photosynthetic Bacterium Phaeospirillum molischianum DSM120, a Particularly Versatile Bacterium.</title>
        <authorList>
            <person name="Duquesne K."/>
            <person name="Prima V."/>
            <person name="Ji B."/>
            <person name="Rouy Z."/>
            <person name="Medigue C."/>
            <person name="Talla E."/>
            <person name="Sturgis J.N."/>
        </authorList>
    </citation>
    <scope>NUCLEOTIDE SEQUENCE [LARGE SCALE GENOMIC DNA]</scope>
    <source>
        <strain evidence="2">DSM120</strain>
    </source>
</reference>
<gene>
    <name evidence="1" type="ORF">PHAMO_300021</name>
</gene>
<keyword evidence="2" id="KW-1185">Reference proteome</keyword>
<dbReference type="EMBL" id="CAHP01000024">
    <property type="protein sequence ID" value="CCG42028.1"/>
    <property type="molecule type" value="Genomic_DNA"/>
</dbReference>
<proteinExistence type="predicted"/>
<sequence>MFGLETVLRMKQTCGNPAIGWGSQGSGPVIIDPCPLHSILRTLLKRAIVQTAWFAPSEGAQPP</sequence>
<dbReference type="Proteomes" id="UP000004169">
    <property type="component" value="Unassembled WGS sequence"/>
</dbReference>
<protein>
    <submittedName>
        <fullName evidence="1">Uncharacterized protein</fullName>
    </submittedName>
</protein>
<accession>H8FUJ0</accession>
<dbReference type="AlphaFoldDB" id="H8FUJ0"/>
<organism evidence="1 2">
    <name type="scientific">Magnetospirillum molischianum DSM 120</name>
    <dbReference type="NCBI Taxonomy" id="1150626"/>
    <lineage>
        <taxon>Bacteria</taxon>
        <taxon>Pseudomonadati</taxon>
        <taxon>Pseudomonadota</taxon>
        <taxon>Alphaproteobacteria</taxon>
        <taxon>Rhodospirillales</taxon>
        <taxon>Rhodospirillaceae</taxon>
        <taxon>Magnetospirillum</taxon>
    </lineage>
</organism>
<evidence type="ECO:0000313" key="1">
    <source>
        <dbReference type="EMBL" id="CCG42028.1"/>
    </source>
</evidence>
<evidence type="ECO:0000313" key="2">
    <source>
        <dbReference type="Proteomes" id="UP000004169"/>
    </source>
</evidence>